<dbReference type="InterPro" id="IPR015797">
    <property type="entry name" value="NUDIX_hydrolase-like_dom_sf"/>
</dbReference>
<accession>A0AA37KP33</accession>
<dbReference type="PRINTS" id="PR00502">
    <property type="entry name" value="NUDIXFAMILY"/>
</dbReference>
<evidence type="ECO:0000259" key="4">
    <source>
        <dbReference type="PROSITE" id="PS51462"/>
    </source>
</evidence>
<evidence type="ECO:0000256" key="1">
    <source>
        <dbReference type="ARBA" id="ARBA00001946"/>
    </source>
</evidence>
<dbReference type="PANTHER" id="PTHR43046">
    <property type="entry name" value="GDP-MANNOSE MANNOSYL HYDROLASE"/>
    <property type="match status" value="1"/>
</dbReference>
<comment type="cofactor">
    <cofactor evidence="1">
        <name>Mg(2+)</name>
        <dbReference type="ChEBI" id="CHEBI:18420"/>
    </cofactor>
</comment>
<evidence type="ECO:0000313" key="6">
    <source>
        <dbReference type="Proteomes" id="UP001055105"/>
    </source>
</evidence>
<evidence type="ECO:0000256" key="3">
    <source>
        <dbReference type="RuleBase" id="RU003476"/>
    </source>
</evidence>
<name>A0AA37KP33_9BACT</name>
<comment type="similarity">
    <text evidence="3">Belongs to the Nudix hydrolase family.</text>
</comment>
<evidence type="ECO:0000256" key="2">
    <source>
        <dbReference type="ARBA" id="ARBA00022801"/>
    </source>
</evidence>
<sequence>MNHTVYFADKSVIFTSDAPGGECYAVVPADPADLSRAKVTKILESHNCVAVVSADPDAAFRSFAADFTQIEAAGGVVVNDRGEWLMMRRNGRWDLPKGHLECGERIEACAAREIAEETGVCAEPVRPLCRTWHAYYFPKTERWELKRTHWYELRAAACGDLVPQTEEGIETVVWCAPAEAMAHAAGSFPTVRTVLERLETCLSADKKP</sequence>
<protein>
    <recommendedName>
        <fullName evidence="4">Nudix hydrolase domain-containing protein</fullName>
    </recommendedName>
</protein>
<dbReference type="InterPro" id="IPR020084">
    <property type="entry name" value="NUDIX_hydrolase_CS"/>
</dbReference>
<evidence type="ECO:0000313" key="5">
    <source>
        <dbReference type="EMBL" id="GKI17602.1"/>
    </source>
</evidence>
<dbReference type="EMBL" id="BQOL01000001">
    <property type="protein sequence ID" value="GKI17602.1"/>
    <property type="molecule type" value="Genomic_DNA"/>
</dbReference>
<dbReference type="InterPro" id="IPR000086">
    <property type="entry name" value="NUDIX_hydrolase_dom"/>
</dbReference>
<proteinExistence type="inferred from homology"/>
<feature type="domain" description="Nudix hydrolase" evidence="4">
    <location>
        <begin position="68"/>
        <end position="198"/>
    </location>
</feature>
<dbReference type="PROSITE" id="PS00893">
    <property type="entry name" value="NUDIX_BOX"/>
    <property type="match status" value="1"/>
</dbReference>
<organism evidence="5 6">
    <name type="scientific">Alistipes finegoldii</name>
    <dbReference type="NCBI Taxonomy" id="214856"/>
    <lineage>
        <taxon>Bacteria</taxon>
        <taxon>Pseudomonadati</taxon>
        <taxon>Bacteroidota</taxon>
        <taxon>Bacteroidia</taxon>
        <taxon>Bacteroidales</taxon>
        <taxon>Rikenellaceae</taxon>
        <taxon>Alistipes</taxon>
    </lineage>
</organism>
<dbReference type="Pfam" id="PF00293">
    <property type="entry name" value="NUDIX"/>
    <property type="match status" value="1"/>
</dbReference>
<dbReference type="PANTHER" id="PTHR43046:SF14">
    <property type="entry name" value="MUTT_NUDIX FAMILY PROTEIN"/>
    <property type="match status" value="1"/>
</dbReference>
<reference evidence="5" key="1">
    <citation type="submission" date="2022-01" db="EMBL/GenBank/DDBJ databases">
        <title>Novel bile acid biosynthetic pathways are enriched in the microbiome of centenarians.</title>
        <authorList>
            <person name="Sato Y."/>
            <person name="Atarashi K."/>
            <person name="Plichta R.D."/>
            <person name="Arai Y."/>
            <person name="Sasajima S."/>
            <person name="Kearney M.S."/>
            <person name="Suda W."/>
            <person name="Takeshita K."/>
            <person name="Sasaki T."/>
            <person name="Okamoto S."/>
            <person name="Skelly N.A."/>
            <person name="Okamura Y."/>
            <person name="Vlamakis H."/>
            <person name="Li Y."/>
            <person name="Tanoue T."/>
            <person name="Takei H."/>
            <person name="Nittono H."/>
            <person name="Narushima S."/>
            <person name="Irie J."/>
            <person name="Itoh H."/>
            <person name="Moriya K."/>
            <person name="Sugiura Y."/>
            <person name="Suematsu M."/>
            <person name="Moritoki N."/>
            <person name="Shibata S."/>
            <person name="Littman R.D."/>
            <person name="Fischbach A.M."/>
            <person name="Uwamino Y."/>
            <person name="Inoue T."/>
            <person name="Honda A."/>
            <person name="Hattori M."/>
            <person name="Murai T."/>
            <person name="Xavier J.R."/>
            <person name="Hirose N."/>
            <person name="Honda K."/>
        </authorList>
    </citation>
    <scope>NUCLEOTIDE SEQUENCE</scope>
    <source>
        <strain evidence="5">CE91-St16</strain>
    </source>
</reference>
<dbReference type="CDD" id="cd03673">
    <property type="entry name" value="NUDIX_Ap6A_hydrolase"/>
    <property type="match status" value="1"/>
</dbReference>
<dbReference type="InterPro" id="IPR020476">
    <property type="entry name" value="Nudix_hydrolase"/>
</dbReference>
<comment type="caution">
    <text evidence="5">The sequence shown here is derived from an EMBL/GenBank/DDBJ whole genome shotgun (WGS) entry which is preliminary data.</text>
</comment>
<dbReference type="PROSITE" id="PS51462">
    <property type="entry name" value="NUDIX"/>
    <property type="match status" value="1"/>
</dbReference>
<dbReference type="RefSeq" id="WP_195290128.1">
    <property type="nucleotide sequence ID" value="NZ_AP025581.1"/>
</dbReference>
<dbReference type="SUPFAM" id="SSF55811">
    <property type="entry name" value="Nudix"/>
    <property type="match status" value="1"/>
</dbReference>
<dbReference type="GO" id="GO:0016787">
    <property type="term" value="F:hydrolase activity"/>
    <property type="evidence" value="ECO:0007669"/>
    <property type="project" value="UniProtKB-KW"/>
</dbReference>
<dbReference type="AlphaFoldDB" id="A0AA37KP33"/>
<dbReference type="Gene3D" id="3.90.79.10">
    <property type="entry name" value="Nucleoside Triphosphate Pyrophosphohydrolase"/>
    <property type="match status" value="1"/>
</dbReference>
<keyword evidence="2 3" id="KW-0378">Hydrolase</keyword>
<dbReference type="Proteomes" id="UP001055105">
    <property type="component" value="Unassembled WGS sequence"/>
</dbReference>
<gene>
    <name evidence="5" type="ORF">CE91St16_05100</name>
</gene>